<dbReference type="Proteomes" id="UP001305702">
    <property type="component" value="Chromosome"/>
</dbReference>
<dbReference type="InterPro" id="IPR029058">
    <property type="entry name" value="AB_hydrolase_fold"/>
</dbReference>
<name>A0AA96LGR7_9BACL</name>
<dbReference type="PANTHER" id="PTHR43358:SF4">
    <property type="entry name" value="ALPHA_BETA HYDROLASE FOLD-1 DOMAIN-CONTAINING PROTEIN"/>
    <property type="match status" value="1"/>
</dbReference>
<accession>A0AA96LGR7</accession>
<dbReference type="KEGG" id="paun:MJA45_11295"/>
<dbReference type="InterPro" id="IPR000073">
    <property type="entry name" value="AB_hydrolase_1"/>
</dbReference>
<dbReference type="SUPFAM" id="SSF53474">
    <property type="entry name" value="alpha/beta-Hydrolases"/>
    <property type="match status" value="1"/>
</dbReference>
<organism evidence="2 3">
    <name type="scientific">Paenibacillus aurantius</name>
    <dbReference type="NCBI Taxonomy" id="2918900"/>
    <lineage>
        <taxon>Bacteria</taxon>
        <taxon>Bacillati</taxon>
        <taxon>Bacillota</taxon>
        <taxon>Bacilli</taxon>
        <taxon>Bacillales</taxon>
        <taxon>Paenibacillaceae</taxon>
        <taxon>Paenibacillus</taxon>
    </lineage>
</organism>
<dbReference type="GO" id="GO:0016787">
    <property type="term" value="F:hydrolase activity"/>
    <property type="evidence" value="ECO:0007669"/>
    <property type="project" value="UniProtKB-KW"/>
</dbReference>
<reference evidence="2 3" key="1">
    <citation type="submission" date="2022-02" db="EMBL/GenBank/DDBJ databases">
        <title>Paenibacillus sp. MBLB1776 Whole Genome Shotgun Sequencing.</title>
        <authorList>
            <person name="Hwang C.Y."/>
            <person name="Cho E.-S."/>
            <person name="Seo M.-J."/>
        </authorList>
    </citation>
    <scope>NUCLEOTIDE SEQUENCE [LARGE SCALE GENOMIC DNA]</scope>
    <source>
        <strain evidence="2 3">MBLB1776</strain>
    </source>
</reference>
<feature type="domain" description="AB hydrolase-1" evidence="1">
    <location>
        <begin position="87"/>
        <end position="205"/>
    </location>
</feature>
<keyword evidence="3" id="KW-1185">Reference proteome</keyword>
<dbReference type="EMBL" id="CP130318">
    <property type="protein sequence ID" value="WNQ13566.1"/>
    <property type="molecule type" value="Genomic_DNA"/>
</dbReference>
<dbReference type="Gene3D" id="3.40.50.1820">
    <property type="entry name" value="alpha/beta hydrolase"/>
    <property type="match status" value="1"/>
</dbReference>
<dbReference type="InterPro" id="IPR052920">
    <property type="entry name" value="DNA-binding_regulatory"/>
</dbReference>
<protein>
    <submittedName>
        <fullName evidence="2">Alpha/beta fold hydrolase</fullName>
    </submittedName>
</protein>
<dbReference type="Pfam" id="PF00561">
    <property type="entry name" value="Abhydrolase_1"/>
    <property type="match status" value="1"/>
</dbReference>
<evidence type="ECO:0000313" key="2">
    <source>
        <dbReference type="EMBL" id="WNQ13566.1"/>
    </source>
</evidence>
<evidence type="ECO:0000313" key="3">
    <source>
        <dbReference type="Proteomes" id="UP001305702"/>
    </source>
</evidence>
<dbReference type="AlphaFoldDB" id="A0AA96LGR7"/>
<dbReference type="RefSeq" id="WP_315607349.1">
    <property type="nucleotide sequence ID" value="NZ_CP130318.1"/>
</dbReference>
<sequence length="306" mass="33343">MRRRSAGVWRGRLVRITLVLAALLTLCAAGLSTYVGWSLTHPAKKPLTETPSDYGLAYEKISFPSRDGKISLKGWFLPGAEGTGGKTVIIAHGYSKNRLQDDAHIMPLVQSIIKEGYGVVMFDFRNSGESGGSLTSVGEYEEQDLLGAIDWVKQEHPGRTALLGFSMGASTALLAAAEEPSVASVIADSPFSHLERYLKENLPAWSHLPSFPFTPLILGILPPLVGVHPGLVDVSAAADAVYPRPVLFIHSKDDDKIPSVNSQSMWQAHPDKFEFWETKQAGHVGSYKLFPKAYTEKVLQFLAGNL</sequence>
<proteinExistence type="predicted"/>
<keyword evidence="2" id="KW-0378">Hydrolase</keyword>
<dbReference type="PANTHER" id="PTHR43358">
    <property type="entry name" value="ALPHA/BETA-HYDROLASE"/>
    <property type="match status" value="1"/>
</dbReference>
<evidence type="ECO:0000259" key="1">
    <source>
        <dbReference type="Pfam" id="PF00561"/>
    </source>
</evidence>
<gene>
    <name evidence="2" type="ORF">MJA45_11295</name>
</gene>